<feature type="domain" description="DUF2249" evidence="1">
    <location>
        <begin position="5"/>
        <end position="67"/>
    </location>
</feature>
<proteinExistence type="predicted"/>
<dbReference type="AlphaFoldDB" id="A0A4R7BBU3"/>
<evidence type="ECO:0000313" key="2">
    <source>
        <dbReference type="EMBL" id="TDR81365.1"/>
    </source>
</evidence>
<dbReference type="InterPro" id="IPR018720">
    <property type="entry name" value="DUF2249"/>
</dbReference>
<organism evidence="2 3">
    <name type="scientific">Paludibacterium purpuratum</name>
    <dbReference type="NCBI Taxonomy" id="1144873"/>
    <lineage>
        <taxon>Bacteria</taxon>
        <taxon>Pseudomonadati</taxon>
        <taxon>Pseudomonadota</taxon>
        <taxon>Betaproteobacteria</taxon>
        <taxon>Neisseriales</taxon>
        <taxon>Chromobacteriaceae</taxon>
        <taxon>Paludibacterium</taxon>
    </lineage>
</organism>
<name>A0A4R7BBU3_9NEIS</name>
<dbReference type="SUPFAM" id="SSF64307">
    <property type="entry name" value="SirA-like"/>
    <property type="match status" value="1"/>
</dbReference>
<evidence type="ECO:0000313" key="3">
    <source>
        <dbReference type="Proteomes" id="UP000295611"/>
    </source>
</evidence>
<dbReference type="OrthoDB" id="151621at2"/>
<dbReference type="EMBL" id="SNZP01000003">
    <property type="protein sequence ID" value="TDR81365.1"/>
    <property type="molecule type" value="Genomic_DNA"/>
</dbReference>
<protein>
    <submittedName>
        <fullName evidence="2">Uncharacterized protein DUF2249</fullName>
    </submittedName>
</protein>
<gene>
    <name evidence="2" type="ORF">DFP86_10318</name>
</gene>
<dbReference type="InterPro" id="IPR036868">
    <property type="entry name" value="TusA-like_sf"/>
</dbReference>
<reference evidence="2 3" key="1">
    <citation type="submission" date="2019-03" db="EMBL/GenBank/DDBJ databases">
        <title>Genomic Encyclopedia of Type Strains, Phase III (KMG-III): the genomes of soil and plant-associated and newly described type strains.</title>
        <authorList>
            <person name="Whitman W."/>
        </authorList>
    </citation>
    <scope>NUCLEOTIDE SEQUENCE [LARGE SCALE GENOMIC DNA]</scope>
    <source>
        <strain evidence="2 3">CECT 8976</strain>
    </source>
</reference>
<dbReference type="Pfam" id="PF10006">
    <property type="entry name" value="DUF2249"/>
    <property type="match status" value="1"/>
</dbReference>
<dbReference type="RefSeq" id="WP_133678747.1">
    <property type="nucleotide sequence ID" value="NZ_SNZP01000003.1"/>
</dbReference>
<sequence>MSAQDLRHLPPPQPMEVILDAVETLAAGQTLSYILPHHPLPLYPLLEQQGVRYRCELAGDGGVILHVERP</sequence>
<accession>A0A4R7BBU3</accession>
<comment type="caution">
    <text evidence="2">The sequence shown here is derived from an EMBL/GenBank/DDBJ whole genome shotgun (WGS) entry which is preliminary data.</text>
</comment>
<keyword evidence="3" id="KW-1185">Reference proteome</keyword>
<evidence type="ECO:0000259" key="1">
    <source>
        <dbReference type="Pfam" id="PF10006"/>
    </source>
</evidence>
<dbReference type="Proteomes" id="UP000295611">
    <property type="component" value="Unassembled WGS sequence"/>
</dbReference>